<evidence type="ECO:0000259" key="1">
    <source>
        <dbReference type="Pfam" id="PF03551"/>
    </source>
</evidence>
<dbReference type="Gene3D" id="1.10.10.10">
    <property type="entry name" value="Winged helix-like DNA-binding domain superfamily/Winged helix DNA-binding domain"/>
    <property type="match status" value="1"/>
</dbReference>
<dbReference type="InterPro" id="IPR005149">
    <property type="entry name" value="Tscrpt_reg_PadR_N"/>
</dbReference>
<organism evidence="2 3">
    <name type="scientific">Virgisporangium ochraceum</name>
    <dbReference type="NCBI Taxonomy" id="65505"/>
    <lineage>
        <taxon>Bacteria</taxon>
        <taxon>Bacillati</taxon>
        <taxon>Actinomycetota</taxon>
        <taxon>Actinomycetes</taxon>
        <taxon>Micromonosporales</taxon>
        <taxon>Micromonosporaceae</taxon>
        <taxon>Virgisporangium</taxon>
    </lineage>
</organism>
<dbReference type="InterPro" id="IPR036388">
    <property type="entry name" value="WH-like_DNA-bd_sf"/>
</dbReference>
<name>A0A8J3ZW04_9ACTN</name>
<dbReference type="AlphaFoldDB" id="A0A8J3ZW04"/>
<proteinExistence type="predicted"/>
<evidence type="ECO:0000313" key="3">
    <source>
        <dbReference type="Proteomes" id="UP000635606"/>
    </source>
</evidence>
<evidence type="ECO:0000313" key="2">
    <source>
        <dbReference type="EMBL" id="GIJ71009.1"/>
    </source>
</evidence>
<feature type="domain" description="Transcription regulator PadR N-terminal" evidence="1">
    <location>
        <begin position="14"/>
        <end position="86"/>
    </location>
</feature>
<dbReference type="PANTHER" id="PTHR33169">
    <property type="entry name" value="PADR-FAMILY TRANSCRIPTIONAL REGULATOR"/>
    <property type="match status" value="1"/>
</dbReference>
<reference evidence="2" key="1">
    <citation type="submission" date="2021-01" db="EMBL/GenBank/DDBJ databases">
        <title>Whole genome shotgun sequence of Virgisporangium ochraceum NBRC 16418.</title>
        <authorList>
            <person name="Komaki H."/>
            <person name="Tamura T."/>
        </authorList>
    </citation>
    <scope>NUCLEOTIDE SEQUENCE</scope>
    <source>
        <strain evidence="2">NBRC 16418</strain>
    </source>
</reference>
<comment type="caution">
    <text evidence="2">The sequence shown here is derived from an EMBL/GenBank/DDBJ whole genome shotgun (WGS) entry which is preliminary data.</text>
</comment>
<accession>A0A8J3ZW04</accession>
<keyword evidence="3" id="KW-1185">Reference proteome</keyword>
<gene>
    <name evidence="2" type="ORF">Voc01_059260</name>
</gene>
<dbReference type="PANTHER" id="PTHR33169:SF13">
    <property type="entry name" value="PADR-FAMILY TRANSCRIPTIONAL REGULATOR"/>
    <property type="match status" value="1"/>
</dbReference>
<dbReference type="EMBL" id="BOPH01000084">
    <property type="protein sequence ID" value="GIJ71009.1"/>
    <property type="molecule type" value="Genomic_DNA"/>
</dbReference>
<protein>
    <recommendedName>
        <fullName evidence="1">Transcription regulator PadR N-terminal domain-containing protein</fullName>
    </recommendedName>
</protein>
<dbReference type="Pfam" id="PF03551">
    <property type="entry name" value="PadR"/>
    <property type="match status" value="1"/>
</dbReference>
<dbReference type="Proteomes" id="UP000635606">
    <property type="component" value="Unassembled WGS sequence"/>
</dbReference>
<dbReference type="InterPro" id="IPR052509">
    <property type="entry name" value="Metal_resp_DNA-bind_regulator"/>
</dbReference>
<dbReference type="InterPro" id="IPR036390">
    <property type="entry name" value="WH_DNA-bd_sf"/>
</dbReference>
<dbReference type="SUPFAM" id="SSF46785">
    <property type="entry name" value="Winged helix' DNA-binding domain"/>
    <property type="match status" value="1"/>
</dbReference>
<sequence length="113" mass="12641">MRGVKGMREPTFLILATLAGEARHGYGIAREVHELSEGRVRLLTGTLYTALDRLVAEGLIEPDREEEVDGRLRRYYRLTAEGLAAVTAETARLRQLATAAEARLRRLRPRPAS</sequence>